<dbReference type="RefSeq" id="WP_210804990.1">
    <property type="nucleotide sequence ID" value="NZ_JAGQDG010000001.1"/>
</dbReference>
<protein>
    <submittedName>
        <fullName evidence="1">Uncharacterized protein</fullName>
    </submittedName>
</protein>
<proteinExistence type="predicted"/>
<organism evidence="1 2">
    <name type="scientific">Ideonella paludis</name>
    <dbReference type="NCBI Taxonomy" id="1233411"/>
    <lineage>
        <taxon>Bacteria</taxon>
        <taxon>Pseudomonadati</taxon>
        <taxon>Pseudomonadota</taxon>
        <taxon>Betaproteobacteria</taxon>
        <taxon>Burkholderiales</taxon>
        <taxon>Sphaerotilaceae</taxon>
        <taxon>Ideonella</taxon>
    </lineage>
</organism>
<dbReference type="EMBL" id="JAGQDG010000001">
    <property type="protein sequence ID" value="MBQ0933738.1"/>
    <property type="molecule type" value="Genomic_DNA"/>
</dbReference>
<evidence type="ECO:0000313" key="2">
    <source>
        <dbReference type="Proteomes" id="UP000672097"/>
    </source>
</evidence>
<name>A0ABS5DRG6_9BURK</name>
<reference evidence="1 2" key="1">
    <citation type="submission" date="2021-04" db="EMBL/GenBank/DDBJ databases">
        <title>The genome sequence of type strain Ideonella paludis KCTC 32238.</title>
        <authorList>
            <person name="Liu Y."/>
        </authorList>
    </citation>
    <scope>NUCLEOTIDE SEQUENCE [LARGE SCALE GENOMIC DNA]</scope>
    <source>
        <strain evidence="1 2">KCTC 32238</strain>
    </source>
</reference>
<keyword evidence="2" id="KW-1185">Reference proteome</keyword>
<comment type="caution">
    <text evidence="1">The sequence shown here is derived from an EMBL/GenBank/DDBJ whole genome shotgun (WGS) entry which is preliminary data.</text>
</comment>
<sequence>MDSKAQRIQSLTREIREQLGDQNVLDALATELAIQRIETDELRDRVVQLTRDLEVIRTVQRARDILLPAAKAEYELRQSVTIDATAPLPPTAGLHVVEKDGKGTAFRWSGPTPHFQFELQLDRSQEAVFTLHIPLWGRERAAQLRCASDGLEVDLITEVGQRVLMLSGVLPARDSVGLTTLRFTVAALHTPPVPEGKVPRQLGVPVLRLTAQRATPAEMQRLQALAQAPLANASAKAVSAVAGQ</sequence>
<accession>A0ABS5DRG6</accession>
<gene>
    <name evidence="1" type="ORF">KAK11_00250</name>
</gene>
<dbReference type="Proteomes" id="UP000672097">
    <property type="component" value="Unassembled WGS sequence"/>
</dbReference>
<evidence type="ECO:0000313" key="1">
    <source>
        <dbReference type="EMBL" id="MBQ0933738.1"/>
    </source>
</evidence>